<dbReference type="CDD" id="cd14275">
    <property type="entry name" value="UBA_EF-Ts"/>
    <property type="match status" value="1"/>
</dbReference>
<dbReference type="AlphaFoldDB" id="A0A2H0KLY7"/>
<evidence type="ECO:0000313" key="7">
    <source>
        <dbReference type="EMBL" id="PIQ71573.1"/>
    </source>
</evidence>
<protein>
    <recommendedName>
        <fullName evidence="2 5">Elongation factor Ts</fullName>
        <shortName evidence="5">EF-Ts</shortName>
    </recommendedName>
</protein>
<evidence type="ECO:0000256" key="2">
    <source>
        <dbReference type="ARBA" id="ARBA00016956"/>
    </source>
</evidence>
<dbReference type="GO" id="GO:0003746">
    <property type="term" value="F:translation elongation factor activity"/>
    <property type="evidence" value="ECO:0007669"/>
    <property type="project" value="UniProtKB-UniRule"/>
</dbReference>
<proteinExistence type="inferred from homology"/>
<reference evidence="7 8" key="1">
    <citation type="submission" date="2017-09" db="EMBL/GenBank/DDBJ databases">
        <title>Depth-based differentiation of microbial function through sediment-hosted aquifers and enrichment of novel symbionts in the deep terrestrial subsurface.</title>
        <authorList>
            <person name="Probst A.J."/>
            <person name="Ladd B."/>
            <person name="Jarett J.K."/>
            <person name="Geller-Mcgrath D.E."/>
            <person name="Sieber C.M."/>
            <person name="Emerson J.B."/>
            <person name="Anantharaman K."/>
            <person name="Thomas B.C."/>
            <person name="Malmstrom R."/>
            <person name="Stieglmeier M."/>
            <person name="Klingl A."/>
            <person name="Woyke T."/>
            <person name="Ryan C.M."/>
            <person name="Banfield J.F."/>
        </authorList>
    </citation>
    <scope>NUCLEOTIDE SEQUENCE [LARGE SCALE GENOMIC DNA]</scope>
    <source>
        <strain evidence="7">CG11_big_fil_rev_8_21_14_0_20_37_16</strain>
    </source>
</reference>
<evidence type="ECO:0000256" key="1">
    <source>
        <dbReference type="ARBA" id="ARBA00005532"/>
    </source>
</evidence>
<name>A0A2H0KLY7_9BACT</name>
<dbReference type="Gene3D" id="3.30.479.20">
    <property type="entry name" value="Elongation factor Ts, dimerisation domain"/>
    <property type="match status" value="1"/>
</dbReference>
<keyword evidence="4 5" id="KW-0648">Protein biosynthesis</keyword>
<dbReference type="GO" id="GO:0005737">
    <property type="term" value="C:cytoplasm"/>
    <property type="evidence" value="ECO:0007669"/>
    <property type="project" value="UniProtKB-SubCell"/>
</dbReference>
<feature type="region of interest" description="Involved in Mg(2+) ion dislocation from EF-Tu" evidence="5">
    <location>
        <begin position="81"/>
        <end position="84"/>
    </location>
</feature>
<dbReference type="InterPro" id="IPR036402">
    <property type="entry name" value="EF-Ts_dimer_sf"/>
</dbReference>
<dbReference type="InterPro" id="IPR001816">
    <property type="entry name" value="Transl_elong_EFTs/EF1B"/>
</dbReference>
<keyword evidence="5" id="KW-0963">Cytoplasm</keyword>
<comment type="similarity">
    <text evidence="1 5">Belongs to the EF-Ts family.</text>
</comment>
<comment type="caution">
    <text evidence="7">The sequence shown here is derived from an EMBL/GenBank/DDBJ whole genome shotgun (WGS) entry which is preliminary data.</text>
</comment>
<accession>A0A2H0KLY7</accession>
<evidence type="ECO:0000259" key="6">
    <source>
        <dbReference type="Pfam" id="PF00889"/>
    </source>
</evidence>
<dbReference type="SUPFAM" id="SSF46934">
    <property type="entry name" value="UBA-like"/>
    <property type="match status" value="1"/>
</dbReference>
<dbReference type="Pfam" id="PF00889">
    <property type="entry name" value="EF_TS"/>
    <property type="match status" value="1"/>
</dbReference>
<dbReference type="SUPFAM" id="SSF54713">
    <property type="entry name" value="Elongation factor Ts (EF-Ts), dimerisation domain"/>
    <property type="match status" value="1"/>
</dbReference>
<evidence type="ECO:0000256" key="4">
    <source>
        <dbReference type="ARBA" id="ARBA00022917"/>
    </source>
</evidence>
<dbReference type="EMBL" id="PCVK01000076">
    <property type="protein sequence ID" value="PIQ71573.1"/>
    <property type="molecule type" value="Genomic_DNA"/>
</dbReference>
<dbReference type="Pfam" id="PF25025">
    <property type="entry name" value="EF-Ts_N"/>
    <property type="match status" value="1"/>
</dbReference>
<evidence type="ECO:0000256" key="3">
    <source>
        <dbReference type="ARBA" id="ARBA00022768"/>
    </source>
</evidence>
<organism evidence="7 8">
    <name type="scientific">Candidatus Roizmanbacteria bacterium CG11_big_fil_rev_8_21_14_0_20_37_16</name>
    <dbReference type="NCBI Taxonomy" id="1974857"/>
    <lineage>
        <taxon>Bacteria</taxon>
        <taxon>Candidatus Roizmaniibacteriota</taxon>
    </lineage>
</organism>
<evidence type="ECO:0000313" key="8">
    <source>
        <dbReference type="Proteomes" id="UP000229497"/>
    </source>
</evidence>
<feature type="domain" description="Translation elongation factor EFTs/EF1B dimerisation" evidence="6">
    <location>
        <begin position="72"/>
        <end position="148"/>
    </location>
</feature>
<dbReference type="Proteomes" id="UP000229497">
    <property type="component" value="Unassembled WGS sequence"/>
</dbReference>
<comment type="function">
    <text evidence="5">Associates with the EF-Tu.GDP complex and induces the exchange of GDP to GTP. It remains bound to the aminoacyl-tRNA.EF-Tu.GTP complex up to the GTP hydrolysis stage on the ribosome.</text>
</comment>
<dbReference type="InterPro" id="IPR009060">
    <property type="entry name" value="UBA-like_sf"/>
</dbReference>
<evidence type="ECO:0000256" key="5">
    <source>
        <dbReference type="HAMAP-Rule" id="MF_00050"/>
    </source>
</evidence>
<dbReference type="Gene3D" id="1.10.8.10">
    <property type="entry name" value="DNA helicase RuvA subunit, C-terminal domain"/>
    <property type="match status" value="1"/>
</dbReference>
<dbReference type="HAMAP" id="MF_00050">
    <property type="entry name" value="EF_Ts"/>
    <property type="match status" value="1"/>
</dbReference>
<dbReference type="PANTHER" id="PTHR11741:SF0">
    <property type="entry name" value="ELONGATION FACTOR TS, MITOCHONDRIAL"/>
    <property type="match status" value="1"/>
</dbReference>
<keyword evidence="3 5" id="KW-0251">Elongation factor</keyword>
<dbReference type="PANTHER" id="PTHR11741">
    <property type="entry name" value="ELONGATION FACTOR TS"/>
    <property type="match status" value="1"/>
</dbReference>
<gene>
    <name evidence="5" type="primary">tsf</name>
    <name evidence="7" type="ORF">COV87_02645</name>
</gene>
<comment type="subcellular location">
    <subcellularLocation>
        <location evidence="5">Cytoplasm</location>
    </subcellularLocation>
</comment>
<sequence>MSIDLVKLKELRGKTGVSFALCKKALEQTNNDIPSAMKKLQELAGEKIEEKSKRSASAGGIFSYIHHNKKIAALVELASETDFVSGNIDFQKVGQELALHIASMPSKTVEELLEQEYVRDPSKKIKDLIKEAVLKFGENIKVNRFLRWELGL</sequence>
<dbReference type="InterPro" id="IPR014039">
    <property type="entry name" value="Transl_elong_EFTs/EF1B_dimer"/>
</dbReference>